<feature type="region of interest" description="Disordered" evidence="1">
    <location>
        <begin position="1"/>
        <end position="37"/>
    </location>
</feature>
<protein>
    <recommendedName>
        <fullName evidence="4">Retrotransposon gag protein</fullName>
    </recommendedName>
</protein>
<keyword evidence="3" id="KW-1185">Reference proteome</keyword>
<evidence type="ECO:0008006" key="4">
    <source>
        <dbReference type="Google" id="ProtNLM"/>
    </source>
</evidence>
<dbReference type="AlphaFoldDB" id="A0A392NF97"/>
<dbReference type="Proteomes" id="UP000265520">
    <property type="component" value="Unassembled WGS sequence"/>
</dbReference>
<evidence type="ECO:0000313" key="2">
    <source>
        <dbReference type="EMBL" id="MCH98536.1"/>
    </source>
</evidence>
<comment type="caution">
    <text evidence="2">The sequence shown here is derived from an EMBL/GenBank/DDBJ whole genome shotgun (WGS) entry which is preliminary data.</text>
</comment>
<evidence type="ECO:0000313" key="3">
    <source>
        <dbReference type="Proteomes" id="UP000265520"/>
    </source>
</evidence>
<feature type="compositionally biased region" description="Polar residues" evidence="1">
    <location>
        <begin position="7"/>
        <end position="16"/>
    </location>
</feature>
<feature type="region of interest" description="Disordered" evidence="1">
    <location>
        <begin position="75"/>
        <end position="115"/>
    </location>
</feature>
<reference evidence="2 3" key="1">
    <citation type="journal article" date="2018" name="Front. Plant Sci.">
        <title>Red Clover (Trifolium pratense) and Zigzag Clover (T. medium) - A Picture of Genomic Similarities and Differences.</title>
        <authorList>
            <person name="Dluhosova J."/>
            <person name="Istvanek J."/>
            <person name="Nedelnik J."/>
            <person name="Repkova J."/>
        </authorList>
    </citation>
    <scope>NUCLEOTIDE SEQUENCE [LARGE SCALE GENOMIC DNA]</scope>
    <source>
        <strain evidence="3">cv. 10/8</strain>
        <tissue evidence="2">Leaf</tissue>
    </source>
</reference>
<accession>A0A392NF97</accession>
<organism evidence="2 3">
    <name type="scientific">Trifolium medium</name>
    <dbReference type="NCBI Taxonomy" id="97028"/>
    <lineage>
        <taxon>Eukaryota</taxon>
        <taxon>Viridiplantae</taxon>
        <taxon>Streptophyta</taxon>
        <taxon>Embryophyta</taxon>
        <taxon>Tracheophyta</taxon>
        <taxon>Spermatophyta</taxon>
        <taxon>Magnoliopsida</taxon>
        <taxon>eudicotyledons</taxon>
        <taxon>Gunneridae</taxon>
        <taxon>Pentapetalae</taxon>
        <taxon>rosids</taxon>
        <taxon>fabids</taxon>
        <taxon>Fabales</taxon>
        <taxon>Fabaceae</taxon>
        <taxon>Papilionoideae</taxon>
        <taxon>50 kb inversion clade</taxon>
        <taxon>NPAAA clade</taxon>
        <taxon>Hologalegina</taxon>
        <taxon>IRL clade</taxon>
        <taxon>Trifolieae</taxon>
        <taxon>Trifolium</taxon>
    </lineage>
</organism>
<evidence type="ECO:0000256" key="1">
    <source>
        <dbReference type="SAM" id="MobiDB-lite"/>
    </source>
</evidence>
<proteinExistence type="predicted"/>
<name>A0A392NF97_9FABA</name>
<dbReference type="EMBL" id="LXQA010037874">
    <property type="protein sequence ID" value="MCH98536.1"/>
    <property type="molecule type" value="Genomic_DNA"/>
</dbReference>
<sequence>EDIENILSGTGDSIVSGTGGSKRREDIEDMVSGTGGSKRKCMVVTTRHNMENRINAMDQRLGNVETTMEQIRQLLLERNERPRRRQGRPMGRVNPHHDEGEESEDSTISPGSWPRYHGGGGHGFYGGRRKLEIPGFKGDDAHGWLIRVNRYFRLNEVRE</sequence>
<feature type="non-terminal residue" evidence="2">
    <location>
        <position position="1"/>
    </location>
</feature>